<comment type="subunit">
    <text evidence="3">Associated with the spliceosome.</text>
</comment>
<feature type="compositionally biased region" description="Basic and acidic residues" evidence="4">
    <location>
        <begin position="128"/>
        <end position="163"/>
    </location>
</feature>
<gene>
    <name evidence="6" type="primary">PRP45_2</name>
    <name evidence="6" type="ORF">H4R20_004680</name>
</gene>
<keyword evidence="3" id="KW-0508">mRNA splicing</keyword>
<feature type="compositionally biased region" description="Basic and acidic residues" evidence="4">
    <location>
        <begin position="322"/>
        <end position="345"/>
    </location>
</feature>
<organism evidence="6 7">
    <name type="scientific">Coemansia guatemalensis</name>
    <dbReference type="NCBI Taxonomy" id="2761395"/>
    <lineage>
        <taxon>Eukaryota</taxon>
        <taxon>Fungi</taxon>
        <taxon>Fungi incertae sedis</taxon>
        <taxon>Zoopagomycota</taxon>
        <taxon>Kickxellomycotina</taxon>
        <taxon>Kickxellomycetes</taxon>
        <taxon>Kickxellales</taxon>
        <taxon>Kickxellaceae</taxon>
        <taxon>Coemansia</taxon>
    </lineage>
</organism>
<dbReference type="AlphaFoldDB" id="A0A9W8HSV8"/>
<evidence type="ECO:0000313" key="6">
    <source>
        <dbReference type="EMBL" id="KAJ2798814.1"/>
    </source>
</evidence>
<comment type="caution">
    <text evidence="6">The sequence shown here is derived from an EMBL/GenBank/DDBJ whole genome shotgun (WGS) entry which is preliminary data.</text>
</comment>
<proteinExistence type="inferred from homology"/>
<accession>A0A9W8HSV8</accession>
<feature type="region of interest" description="Disordered" evidence="4">
    <location>
        <begin position="304"/>
        <end position="469"/>
    </location>
</feature>
<feature type="region of interest" description="Disordered" evidence="4">
    <location>
        <begin position="1"/>
        <end position="66"/>
    </location>
</feature>
<evidence type="ECO:0000256" key="2">
    <source>
        <dbReference type="ARBA" id="ARBA00022160"/>
    </source>
</evidence>
<comment type="subcellular location">
    <subcellularLocation>
        <location evidence="3">Nucleus</location>
    </subcellularLocation>
</comment>
<feature type="region of interest" description="Disordered" evidence="4">
    <location>
        <begin position="226"/>
        <end position="251"/>
    </location>
</feature>
<feature type="region of interest" description="Disordered" evidence="4">
    <location>
        <begin position="517"/>
        <end position="542"/>
    </location>
</feature>
<evidence type="ECO:0000256" key="4">
    <source>
        <dbReference type="SAM" id="MobiDB-lite"/>
    </source>
</evidence>
<feature type="domain" description="SKI-interacting protein SKIP SNW" evidence="5">
    <location>
        <begin position="185"/>
        <end position="344"/>
    </location>
</feature>
<keyword evidence="3" id="KW-0507">mRNA processing</keyword>
<name>A0A9W8HSV8_9FUNG</name>
<dbReference type="Proteomes" id="UP001140094">
    <property type="component" value="Unassembled WGS sequence"/>
</dbReference>
<dbReference type="InterPro" id="IPR004015">
    <property type="entry name" value="SKI-int_prot_SKIP_SNW-dom"/>
</dbReference>
<dbReference type="Pfam" id="PF02731">
    <property type="entry name" value="SKIP_SNW"/>
    <property type="match status" value="1"/>
</dbReference>
<keyword evidence="3" id="KW-0747">Spliceosome</keyword>
<comment type="function">
    <text evidence="3">Involved in pre-mRNA splicing.</text>
</comment>
<feature type="compositionally biased region" description="Pro residues" evidence="4">
    <location>
        <begin position="362"/>
        <end position="373"/>
    </location>
</feature>
<evidence type="ECO:0000256" key="1">
    <source>
        <dbReference type="ARBA" id="ARBA00010197"/>
    </source>
</evidence>
<sequence>MSSISQFLPEPKNSYTKQDARDNSPAATEPGKALVSQEAAKRNIPQYGERTGWAPKTAEDFGDGGAYPEVHMLQYPLGMGRRRGKKGNALAKQVDGEGNTSYDALARYGRRENETVHSQFKELVPLRQRKDFDDSQDAIPERPDAEAVREAAERTKLALEKKLGGRMNARPGKGIKGGGASEAPTYVRYTPNQQGPGYNSGAAQRIVRVSDMPVDPMEPPKIRLQKEAQRPASPPAPVMHSPPRKVTAEEQREWTIPPCVSNWKNIHGFTVSLDKRLATDGRGMEEISVNDNFARLSEALISAESQARKEISERSQVQQTLARKEKEEKEERLRMLAQRAREERAAAATMPQGASESSRGYEPPPMGGSPPSPSVRRAAAQDESPPASKPSPPEPRRSRPGHMAATEFFNSESASSHRSRRRSRSPEDEGVRERDEQRREKRKQHERELRLSRMGSDAKAKYLRKAESRDISEKIALGIAKPTGTRESMFDTRLFNQSSASNAALQNDEAYNLYDKPLFSSNGRSSANYRPRAVEEEQGRAGEVERMMECDRFGAQLHGLGSSERSDAKDTKHKQASRSGPVEFEKGDVFGIDAFADTARQSKNGRR</sequence>
<dbReference type="OrthoDB" id="666364at2759"/>
<feature type="compositionally biased region" description="Polar residues" evidence="4">
    <location>
        <begin position="519"/>
        <end position="528"/>
    </location>
</feature>
<keyword evidence="7" id="KW-1185">Reference proteome</keyword>
<evidence type="ECO:0000256" key="3">
    <source>
        <dbReference type="RuleBase" id="RU367140"/>
    </source>
</evidence>
<keyword evidence="3" id="KW-0539">Nucleus</keyword>
<reference evidence="6" key="1">
    <citation type="submission" date="2022-07" db="EMBL/GenBank/DDBJ databases">
        <title>Phylogenomic reconstructions and comparative analyses of Kickxellomycotina fungi.</title>
        <authorList>
            <person name="Reynolds N.K."/>
            <person name="Stajich J.E."/>
            <person name="Barry K."/>
            <person name="Grigoriev I.V."/>
            <person name="Crous P."/>
            <person name="Smith M.E."/>
        </authorList>
    </citation>
    <scope>NUCLEOTIDE SEQUENCE</scope>
    <source>
        <strain evidence="6">NRRL 1565</strain>
    </source>
</reference>
<feature type="compositionally biased region" description="Basic and acidic residues" evidence="4">
    <location>
        <begin position="424"/>
        <end position="469"/>
    </location>
</feature>
<dbReference type="GO" id="GO:0000398">
    <property type="term" value="P:mRNA splicing, via spliceosome"/>
    <property type="evidence" value="ECO:0007669"/>
    <property type="project" value="InterPro"/>
</dbReference>
<feature type="compositionally biased region" description="Basic and acidic residues" evidence="4">
    <location>
        <begin position="532"/>
        <end position="542"/>
    </location>
</feature>
<dbReference type="GO" id="GO:0005681">
    <property type="term" value="C:spliceosomal complex"/>
    <property type="evidence" value="ECO:0007669"/>
    <property type="project" value="UniProtKB-UniRule"/>
</dbReference>
<evidence type="ECO:0000313" key="7">
    <source>
        <dbReference type="Proteomes" id="UP001140094"/>
    </source>
</evidence>
<feature type="region of interest" description="Disordered" evidence="4">
    <location>
        <begin position="127"/>
        <end position="201"/>
    </location>
</feature>
<protein>
    <recommendedName>
        <fullName evidence="2 3">Pre-mRNA-processing protein 45</fullName>
    </recommendedName>
</protein>
<dbReference type="InterPro" id="IPR017862">
    <property type="entry name" value="SKI-int_prot_SKIP"/>
</dbReference>
<dbReference type="EMBL" id="JANBUO010001314">
    <property type="protein sequence ID" value="KAJ2798814.1"/>
    <property type="molecule type" value="Genomic_DNA"/>
</dbReference>
<comment type="similarity">
    <text evidence="1 3">Belongs to the SNW family.</text>
</comment>
<feature type="region of interest" description="Disordered" evidence="4">
    <location>
        <begin position="555"/>
        <end position="585"/>
    </location>
</feature>
<dbReference type="PANTHER" id="PTHR12096">
    <property type="entry name" value="NUCLEAR PROTEIN SKIP-RELATED"/>
    <property type="match status" value="1"/>
</dbReference>
<evidence type="ECO:0000259" key="5">
    <source>
        <dbReference type="Pfam" id="PF02731"/>
    </source>
</evidence>